<dbReference type="Proteomes" id="UP000036681">
    <property type="component" value="Unplaced"/>
</dbReference>
<keyword evidence="1" id="KW-1185">Reference proteome</keyword>
<sequence length="51" mass="5990">MKYRISGTRSHLLDNAKMGDCFELTTFPDRKTDIFEPCLKIERISCIREPL</sequence>
<dbReference type="AlphaFoldDB" id="A0A0M3IUR8"/>
<evidence type="ECO:0000313" key="2">
    <source>
        <dbReference type="WBParaSite" id="ALUE_0002249601-mRNA-1"/>
    </source>
</evidence>
<evidence type="ECO:0000313" key="1">
    <source>
        <dbReference type="Proteomes" id="UP000036681"/>
    </source>
</evidence>
<organism evidence="1 2">
    <name type="scientific">Ascaris lumbricoides</name>
    <name type="common">Giant roundworm</name>
    <dbReference type="NCBI Taxonomy" id="6252"/>
    <lineage>
        <taxon>Eukaryota</taxon>
        <taxon>Metazoa</taxon>
        <taxon>Ecdysozoa</taxon>
        <taxon>Nematoda</taxon>
        <taxon>Chromadorea</taxon>
        <taxon>Rhabditida</taxon>
        <taxon>Spirurina</taxon>
        <taxon>Ascaridomorpha</taxon>
        <taxon>Ascaridoidea</taxon>
        <taxon>Ascarididae</taxon>
        <taxon>Ascaris</taxon>
    </lineage>
</organism>
<accession>A0A0M3IUR8</accession>
<name>A0A0M3IUR8_ASCLU</name>
<dbReference type="WBParaSite" id="ALUE_0002249601-mRNA-1">
    <property type="protein sequence ID" value="ALUE_0002249601-mRNA-1"/>
    <property type="gene ID" value="ALUE_0002249601"/>
</dbReference>
<reference evidence="2" key="1">
    <citation type="submission" date="2017-02" db="UniProtKB">
        <authorList>
            <consortium name="WormBaseParasite"/>
        </authorList>
    </citation>
    <scope>IDENTIFICATION</scope>
</reference>
<proteinExistence type="predicted"/>
<protein>
    <submittedName>
        <fullName evidence="2">Conserved domain protein</fullName>
    </submittedName>
</protein>